<dbReference type="EMBL" id="CP039346">
    <property type="protein sequence ID" value="QCD84600.1"/>
    <property type="molecule type" value="Genomic_DNA"/>
</dbReference>
<protein>
    <submittedName>
        <fullName evidence="11">Kinetochore protein Nuf2</fullName>
    </submittedName>
</protein>
<evidence type="ECO:0000256" key="9">
    <source>
        <dbReference type="SAM" id="Coils"/>
    </source>
</evidence>
<dbReference type="Proteomes" id="UP000501690">
    <property type="component" value="Linkage Group LG2"/>
</dbReference>
<dbReference type="PANTHER" id="PTHR48441">
    <property type="match status" value="1"/>
</dbReference>
<sequence>MAASNYEYPRLQRPEIVTILGQFQIANVTEQELAKPNPDLISDLYTRVLFHLDVFLEEDNEQLDFDALEHLENPDLHVESARAVKLFNRIKEVLTDIECPRKFTFADLLVPDPHRTDLFLGALLNFYLYRDTKMNIVSEIVNEFNALEVQQEELQNTMLQLEREIAECNEAREREMPLVQEEEAKVNELKQSIVALNKHQSSLRSTCRKLKDRTAEMDEKISNAEFTLVQSVQENANLRSQIAQSPDKVQRALEEKKLAREEARNAERLARQAFHEKTTVVEVVSKVYKKMSKHYKLMQDIQEQVNSGKSTEKELKTLKAKISDDEMLEKSLEARLVETKSKVEQMEELMKQTEKECNTLGEEATKYLSNTKSEVESNSSTIETRQRNVEAVLSEVDAVNSEIASVKESAAVEVERLRRKCEELVEAFHKYANPIADVIESGQKRLEATQGVGSDI</sequence>
<dbReference type="InterPro" id="IPR005549">
    <property type="entry name" value="Kinetochore_Nuf2_N"/>
</dbReference>
<evidence type="ECO:0000256" key="8">
    <source>
        <dbReference type="ARBA" id="ARBA00023328"/>
    </source>
</evidence>
<name>A0A4D6L7Z5_VIGUN</name>
<evidence type="ECO:0000256" key="5">
    <source>
        <dbReference type="ARBA" id="ARBA00022776"/>
    </source>
</evidence>
<dbReference type="InterPro" id="IPR038275">
    <property type="entry name" value="Nuf2_N_sf"/>
</dbReference>
<evidence type="ECO:0000256" key="3">
    <source>
        <dbReference type="ARBA" id="ARBA00022454"/>
    </source>
</evidence>
<keyword evidence="8" id="KW-0137">Centromere</keyword>
<comment type="subcellular location">
    <subcellularLocation>
        <location evidence="1">Chromosome</location>
        <location evidence="1">Centromere</location>
    </subcellularLocation>
</comment>
<dbReference type="GO" id="GO:0031262">
    <property type="term" value="C:Ndc80 complex"/>
    <property type="evidence" value="ECO:0007669"/>
    <property type="project" value="InterPro"/>
</dbReference>
<reference evidence="11 12" key="1">
    <citation type="submission" date="2019-04" db="EMBL/GenBank/DDBJ databases">
        <title>An improved genome assembly and genetic linkage map for asparagus bean, Vigna unguiculata ssp. sesquipedialis.</title>
        <authorList>
            <person name="Xia Q."/>
            <person name="Zhang R."/>
            <person name="Dong Y."/>
        </authorList>
    </citation>
    <scope>NUCLEOTIDE SEQUENCE [LARGE SCALE GENOMIC DNA]</scope>
    <source>
        <tissue evidence="11">Leaf</tissue>
    </source>
</reference>
<keyword evidence="3" id="KW-0158">Chromosome</keyword>
<evidence type="ECO:0000313" key="11">
    <source>
        <dbReference type="EMBL" id="QCD84600.1"/>
    </source>
</evidence>
<feature type="coiled-coil region" evidence="9">
    <location>
        <begin position="329"/>
        <end position="363"/>
    </location>
</feature>
<evidence type="ECO:0000256" key="6">
    <source>
        <dbReference type="ARBA" id="ARBA00023054"/>
    </source>
</evidence>
<dbReference type="PANTHER" id="PTHR48441:SF1">
    <property type="entry name" value="NT-3"/>
    <property type="match status" value="1"/>
</dbReference>
<accession>A0A4D6L7Z5</accession>
<keyword evidence="6 9" id="KW-0175">Coiled coil</keyword>
<keyword evidence="12" id="KW-1185">Reference proteome</keyword>
<evidence type="ECO:0000256" key="7">
    <source>
        <dbReference type="ARBA" id="ARBA00023306"/>
    </source>
</evidence>
<dbReference type="Gene3D" id="1.10.418.60">
    <property type="entry name" value="Ncd80 complex, Nuf2 subunit"/>
    <property type="match status" value="1"/>
</dbReference>
<evidence type="ECO:0000259" key="10">
    <source>
        <dbReference type="Pfam" id="PF03800"/>
    </source>
</evidence>
<dbReference type="Pfam" id="PF03800">
    <property type="entry name" value="Nuf2"/>
    <property type="match status" value="1"/>
</dbReference>
<gene>
    <name evidence="11" type="ORF">DEO72_LG2g4955</name>
</gene>
<evidence type="ECO:0000256" key="4">
    <source>
        <dbReference type="ARBA" id="ARBA00022618"/>
    </source>
</evidence>
<organism evidence="11 12">
    <name type="scientific">Vigna unguiculata</name>
    <name type="common">Cowpea</name>
    <dbReference type="NCBI Taxonomy" id="3917"/>
    <lineage>
        <taxon>Eukaryota</taxon>
        <taxon>Viridiplantae</taxon>
        <taxon>Streptophyta</taxon>
        <taxon>Embryophyta</taxon>
        <taxon>Tracheophyta</taxon>
        <taxon>Spermatophyta</taxon>
        <taxon>Magnoliopsida</taxon>
        <taxon>eudicotyledons</taxon>
        <taxon>Gunneridae</taxon>
        <taxon>Pentapetalae</taxon>
        <taxon>rosids</taxon>
        <taxon>fabids</taxon>
        <taxon>Fabales</taxon>
        <taxon>Fabaceae</taxon>
        <taxon>Papilionoideae</taxon>
        <taxon>50 kb inversion clade</taxon>
        <taxon>NPAAA clade</taxon>
        <taxon>indigoferoid/millettioid clade</taxon>
        <taxon>Phaseoleae</taxon>
        <taxon>Vigna</taxon>
    </lineage>
</organism>
<evidence type="ECO:0000313" key="12">
    <source>
        <dbReference type="Proteomes" id="UP000501690"/>
    </source>
</evidence>
<feature type="coiled-coil region" evidence="9">
    <location>
        <begin position="249"/>
        <end position="276"/>
    </location>
</feature>
<keyword evidence="5" id="KW-0498">Mitosis</keyword>
<evidence type="ECO:0000256" key="1">
    <source>
        <dbReference type="ARBA" id="ARBA00004584"/>
    </source>
</evidence>
<evidence type="ECO:0000256" key="2">
    <source>
        <dbReference type="ARBA" id="ARBA00005498"/>
    </source>
</evidence>
<keyword evidence="7" id="KW-0131">Cell cycle</keyword>
<comment type="similarity">
    <text evidence="2">Belongs to the NUF2 family.</text>
</comment>
<keyword evidence="4" id="KW-0132">Cell division</keyword>
<feature type="coiled-coil region" evidence="9">
    <location>
        <begin position="137"/>
        <end position="199"/>
    </location>
</feature>
<dbReference type="AlphaFoldDB" id="A0A4D6L7Z5"/>
<dbReference type="Gramene" id="Vigun03g085700.1.v1.2">
    <property type="protein sequence ID" value="Vigun03g085700.1.v1.2"/>
    <property type="gene ID" value="Vigun03g085700.v1.2"/>
</dbReference>
<dbReference type="OrthoDB" id="8194677at2759"/>
<feature type="domain" description="Kinetochore protein Nuf2 N-terminal" evidence="10">
    <location>
        <begin position="5"/>
        <end position="144"/>
    </location>
</feature>
<proteinExistence type="inferred from homology"/>
<dbReference type="GO" id="GO:0051301">
    <property type="term" value="P:cell division"/>
    <property type="evidence" value="ECO:0007669"/>
    <property type="project" value="UniProtKB-KW"/>
</dbReference>